<feature type="transmembrane region" description="Helical" evidence="5">
    <location>
        <begin position="90"/>
        <end position="112"/>
    </location>
</feature>
<evidence type="ECO:0000313" key="8">
    <source>
        <dbReference type="Proteomes" id="UP000007635"/>
    </source>
</evidence>
<evidence type="ECO:0000256" key="3">
    <source>
        <dbReference type="ARBA" id="ARBA00022989"/>
    </source>
</evidence>
<sequence>MLHRVSPAWFWCGSERAGFCLGTCVCAALALLTYAAGVQASLTVGPGGDFPRLTDVLLYAFSHDELLSLLVSVALLLLVGPSQERRWGTVAFLLLSILTTAAVPLLYALLLFVGGAGPSRICGCSAVQLALLAAQCRQVAARRLLRCLPLWFLPWLLLLVGVVLLPGTPALLHFCAILLGHNYTMAFIGILQELEETRVLDLVPDWVYVRSSARWRLPVCIASQRSRSLFLSPPEDQAAAPLTRDQLNHHPWEDGVPAWIMNRSAAPSEAEVPEEHMLKAGILASLQDAPYNPDSKVEVPKSSVSSLRLQQLEKMGFPTDKAVVALAASKQLDGAISLLIDDSVGEQAVVVSKGKTTSHL</sequence>
<protein>
    <submittedName>
        <fullName evidence="7">Rhomboid domain containing 3</fullName>
    </submittedName>
</protein>
<accession>A0AAQ4PDL2</accession>
<dbReference type="Proteomes" id="UP000007635">
    <property type="component" value="Chromosome XIII"/>
</dbReference>
<dbReference type="InterPro" id="IPR035952">
    <property type="entry name" value="Rhomboid-like_sf"/>
</dbReference>
<evidence type="ECO:0000313" key="7">
    <source>
        <dbReference type="Ensembl" id="ENSGACP00000036623.1"/>
    </source>
</evidence>
<dbReference type="GO" id="GO:0004252">
    <property type="term" value="F:serine-type endopeptidase activity"/>
    <property type="evidence" value="ECO:0007669"/>
    <property type="project" value="InterPro"/>
</dbReference>
<evidence type="ECO:0000256" key="5">
    <source>
        <dbReference type="SAM" id="Phobius"/>
    </source>
</evidence>
<dbReference type="AlphaFoldDB" id="A0AAQ4PDL2"/>
<reference evidence="7" key="2">
    <citation type="submission" date="2025-08" db="UniProtKB">
        <authorList>
            <consortium name="Ensembl"/>
        </authorList>
    </citation>
    <scope>IDENTIFICATION</scope>
</reference>
<dbReference type="PANTHER" id="PTHR43066:SF16">
    <property type="entry name" value="RHOMBOID DOMAIN-CONTAINING PROTEIN 3"/>
    <property type="match status" value="1"/>
</dbReference>
<evidence type="ECO:0000256" key="2">
    <source>
        <dbReference type="ARBA" id="ARBA00022692"/>
    </source>
</evidence>
<dbReference type="KEGG" id="gat:120831227"/>
<keyword evidence="2 5" id="KW-0812">Transmembrane</keyword>
<keyword evidence="8" id="KW-1185">Reference proteome</keyword>
<evidence type="ECO:0000256" key="4">
    <source>
        <dbReference type="ARBA" id="ARBA00023136"/>
    </source>
</evidence>
<reference evidence="7 8" key="1">
    <citation type="journal article" date="2021" name="G3 (Bethesda)">
        <title>Improved contiguity of the threespine stickleback genome using long-read sequencing.</title>
        <authorList>
            <person name="Nath S."/>
            <person name="Shaw D.E."/>
            <person name="White M.A."/>
        </authorList>
    </citation>
    <scope>NUCLEOTIDE SEQUENCE [LARGE SCALE GENOMIC DNA]</scope>
    <source>
        <strain evidence="7 8">Lake Benthic</strain>
    </source>
</reference>
<feature type="domain" description="Peptidase S54 rhomboid" evidence="6">
    <location>
        <begin position="54"/>
        <end position="186"/>
    </location>
</feature>
<dbReference type="InterPro" id="IPR022764">
    <property type="entry name" value="Peptidase_S54_rhomboid_dom"/>
</dbReference>
<dbReference type="GeneID" id="120831227"/>
<dbReference type="GeneTree" id="ENSGT00390000013711"/>
<reference evidence="7" key="3">
    <citation type="submission" date="2025-09" db="UniProtKB">
        <authorList>
            <consortium name="Ensembl"/>
        </authorList>
    </citation>
    <scope>IDENTIFICATION</scope>
</reference>
<keyword evidence="4 5" id="KW-0472">Membrane</keyword>
<dbReference type="SUPFAM" id="SSF46934">
    <property type="entry name" value="UBA-like"/>
    <property type="match status" value="1"/>
</dbReference>
<dbReference type="SUPFAM" id="SSF144091">
    <property type="entry name" value="Rhomboid-like"/>
    <property type="match status" value="1"/>
</dbReference>
<dbReference type="PANTHER" id="PTHR43066">
    <property type="entry name" value="RHOMBOID-RELATED PROTEIN"/>
    <property type="match status" value="1"/>
</dbReference>
<dbReference type="CTD" id="25807"/>
<keyword evidence="3 5" id="KW-1133">Transmembrane helix</keyword>
<comment type="subcellular location">
    <subcellularLocation>
        <location evidence="1">Membrane</location>
        <topology evidence="1">Multi-pass membrane protein</topology>
    </subcellularLocation>
</comment>
<dbReference type="InterPro" id="IPR009060">
    <property type="entry name" value="UBA-like_sf"/>
</dbReference>
<dbReference type="Gene3D" id="1.20.1540.10">
    <property type="entry name" value="Rhomboid-like"/>
    <property type="match status" value="1"/>
</dbReference>
<dbReference type="Pfam" id="PF01694">
    <property type="entry name" value="Rhomboid"/>
    <property type="match status" value="1"/>
</dbReference>
<organism evidence="7 8">
    <name type="scientific">Gasterosteus aculeatus aculeatus</name>
    <name type="common">three-spined stickleback</name>
    <dbReference type="NCBI Taxonomy" id="481459"/>
    <lineage>
        <taxon>Eukaryota</taxon>
        <taxon>Metazoa</taxon>
        <taxon>Chordata</taxon>
        <taxon>Craniata</taxon>
        <taxon>Vertebrata</taxon>
        <taxon>Euteleostomi</taxon>
        <taxon>Actinopterygii</taxon>
        <taxon>Neopterygii</taxon>
        <taxon>Teleostei</taxon>
        <taxon>Neoteleostei</taxon>
        <taxon>Acanthomorphata</taxon>
        <taxon>Eupercaria</taxon>
        <taxon>Perciformes</taxon>
        <taxon>Cottioidei</taxon>
        <taxon>Gasterosteales</taxon>
        <taxon>Gasterosteidae</taxon>
        <taxon>Gasterosteus</taxon>
    </lineage>
</organism>
<dbReference type="GO" id="GO:0016020">
    <property type="term" value="C:membrane"/>
    <property type="evidence" value="ECO:0007669"/>
    <property type="project" value="UniProtKB-SubCell"/>
</dbReference>
<dbReference type="Ensembl" id="ENSGACT00000059105.1">
    <property type="protein sequence ID" value="ENSGACP00000036623.1"/>
    <property type="gene ID" value="ENSGACG00000008626.2"/>
</dbReference>
<evidence type="ECO:0000259" key="6">
    <source>
        <dbReference type="Pfam" id="PF01694"/>
    </source>
</evidence>
<dbReference type="RefSeq" id="XP_040052469.1">
    <property type="nucleotide sequence ID" value="XM_040196535.1"/>
</dbReference>
<feature type="transmembrane region" description="Helical" evidence="5">
    <location>
        <begin position="56"/>
        <end position="78"/>
    </location>
</feature>
<name>A0AAQ4PDL2_GASAC</name>
<proteinExistence type="predicted"/>
<evidence type="ECO:0000256" key="1">
    <source>
        <dbReference type="ARBA" id="ARBA00004141"/>
    </source>
</evidence>